<dbReference type="InterPro" id="IPR027417">
    <property type="entry name" value="P-loop_NTPase"/>
</dbReference>
<evidence type="ECO:0000313" key="4">
    <source>
        <dbReference type="Proteomes" id="UP000185557"/>
    </source>
</evidence>
<keyword evidence="3" id="KW-0547">Nucleotide-binding</keyword>
<keyword evidence="4" id="KW-1185">Reference proteome</keyword>
<keyword evidence="3" id="KW-0378">Hydrolase</keyword>
<gene>
    <name evidence="3" type="ORF">NIES30_17785</name>
</gene>
<dbReference type="SUPFAM" id="SSF52540">
    <property type="entry name" value="P-loop containing nucleoside triphosphate hydrolases"/>
    <property type="match status" value="1"/>
</dbReference>
<feature type="region of interest" description="Disordered" evidence="1">
    <location>
        <begin position="120"/>
        <end position="149"/>
    </location>
</feature>
<feature type="domain" description="Helicase C-terminal" evidence="2">
    <location>
        <begin position="838"/>
        <end position="986"/>
    </location>
</feature>
<protein>
    <submittedName>
        <fullName evidence="3">Helicase</fullName>
    </submittedName>
</protein>
<dbReference type="CDD" id="cd18785">
    <property type="entry name" value="SF2_C"/>
    <property type="match status" value="1"/>
</dbReference>
<dbReference type="STRING" id="549789.NIES30_17785"/>
<dbReference type="GO" id="GO:0004386">
    <property type="term" value="F:helicase activity"/>
    <property type="evidence" value="ECO:0007669"/>
    <property type="project" value="UniProtKB-KW"/>
</dbReference>
<feature type="compositionally biased region" description="Acidic residues" evidence="1">
    <location>
        <begin position="58"/>
        <end position="68"/>
    </location>
</feature>
<dbReference type="AlphaFoldDB" id="A0A1U7J288"/>
<feature type="compositionally biased region" description="Basic and acidic residues" evidence="1">
    <location>
        <begin position="77"/>
        <end position="86"/>
    </location>
</feature>
<reference evidence="3 4" key="1">
    <citation type="submission" date="2016-11" db="EMBL/GenBank/DDBJ databases">
        <title>Draft Genome Sequences of Nine Cyanobacterial Strains from Diverse Habitats.</title>
        <authorList>
            <person name="Zhu T."/>
            <person name="Hou S."/>
            <person name="Lu X."/>
            <person name="Hess W.R."/>
        </authorList>
    </citation>
    <scope>NUCLEOTIDE SEQUENCE [LARGE SCALE GENOMIC DNA]</scope>
    <source>
        <strain evidence="3 4">NIES-30</strain>
    </source>
</reference>
<evidence type="ECO:0000313" key="3">
    <source>
        <dbReference type="EMBL" id="OKH46149.1"/>
    </source>
</evidence>
<sequence length="1133" mass="125309">MTTSAEIRATLVDALNIDLVGPTPQNTDHAEEILRQAPSKWYLTGFLAPFGAPPDLRSDDDADDDLPEEVTTSDSSEDSKTPDKPAARKALFPSSMGLSCLLSGKTTTLEAQVTWGDYIPLTPVEDDPEEGQGKSKRKKKPEQWQRVPQQAALTVPIEERPEPFAIDIPGGSGLNLVVTCRPVLDNRFPYGTKAVSVFLVNYRQVTSGERDATFAFQTHLNIRCTEGFVPRPDPRGVSTDDWDEAVAALQYRDDYEFAVGHNVSALAIDAQGSRCTEVCTTWIPIAEVPRVAPTAPKGVQLGMESLALAADAAAIRGMVGPLVTEYRAWIATQRAVAISPQEAANVARNLLDRASRVCDRIEAGLNALQDPQVLEAFQVANRAIATARRRQLSQEEGHPPESFSEPTWRPFQLAFILLNLVGLADPIHDDRKTVDLLFFPTGGGKTEAYLGLAAFTLILRRLKYPGIQAAGLSVLMRYTLRLLTLDQLERASRLICALELERQKVPDKLGTWPFEIGLWVGQGATPNRMGKRGDKDEYSARDRTLDFKRDSKSKPSPIPLERCPWCGEGFTTNSFQLLPTEDAPKTLKIVCVNRSCDFRSRNPLPILAVDEPIYRRLPCFIIATVDKFAALPWVGQTGALFGRVTHYQEGEGFYSSGDPTTAGRPLAGYLPPPDLIIQDELHLISGPLGTMVGLYETAIDTLCCREENGHTIRPKVIASTATVRRASRQIQALFGRSQVDIFPPPGPDRHDSFFAKTDFQAPGRLYVGVAAQGRSLKVILLRVYLALLAAAQKQWVEAGGKRNKNNPADPYMTLMGYFNSLRELGGSRRIVEDEVNSRLTKYSDRLREGELVGPFLDRKIDEMPEELTSRVSTNKIANTKRRLSTPFHEDDRVDVALATNMISVGLDIIRLGLMVVLGQPKTAAEYIQATSRVGRDKNKPGLVVTLMNIHRPRDRSHYERFESWHNSFYRAVEATSVTPFSPRALDRGLAGVMVALARLGVPAMTSPMGASNLTDQRAAVAAMVEAIARRAEGHSPDLDGEAANDLRVRVRSQVTDLLDTWERILTRETRLQYQKETDLAPALLVDALDLSAEKRPADEQKFKTQRSLRDVEASVNLWIRDPYTMEGVAGDDE</sequence>
<dbReference type="PROSITE" id="PS51194">
    <property type="entry name" value="HELICASE_CTER"/>
    <property type="match status" value="1"/>
</dbReference>
<comment type="caution">
    <text evidence="3">The sequence shown here is derived from an EMBL/GenBank/DDBJ whole genome shotgun (WGS) entry which is preliminary data.</text>
</comment>
<dbReference type="RefSeq" id="WP_073609781.1">
    <property type="nucleotide sequence ID" value="NZ_MRCG01000014.1"/>
</dbReference>
<evidence type="ECO:0000259" key="2">
    <source>
        <dbReference type="PROSITE" id="PS51194"/>
    </source>
</evidence>
<dbReference type="Pfam" id="PF00271">
    <property type="entry name" value="Helicase_C"/>
    <property type="match status" value="1"/>
</dbReference>
<keyword evidence="3" id="KW-0347">Helicase</keyword>
<dbReference type="Gene3D" id="3.40.50.300">
    <property type="entry name" value="P-loop containing nucleotide triphosphate hydrolases"/>
    <property type="match status" value="1"/>
</dbReference>
<dbReference type="NCBIfam" id="NF038325">
    <property type="entry name" value="DISARM_DrmAS"/>
    <property type="match status" value="1"/>
</dbReference>
<keyword evidence="3" id="KW-0067">ATP-binding</keyword>
<dbReference type="EMBL" id="MRCG01000014">
    <property type="protein sequence ID" value="OKH46149.1"/>
    <property type="molecule type" value="Genomic_DNA"/>
</dbReference>
<proteinExistence type="predicted"/>
<feature type="region of interest" description="Disordered" evidence="1">
    <location>
        <begin position="52"/>
        <end position="89"/>
    </location>
</feature>
<evidence type="ECO:0000256" key="1">
    <source>
        <dbReference type="SAM" id="MobiDB-lite"/>
    </source>
</evidence>
<accession>A0A1U7J288</accession>
<organism evidence="3 4">
    <name type="scientific">Phormidium tenue NIES-30</name>
    <dbReference type="NCBI Taxonomy" id="549789"/>
    <lineage>
        <taxon>Bacteria</taxon>
        <taxon>Bacillati</taxon>
        <taxon>Cyanobacteriota</taxon>
        <taxon>Cyanophyceae</taxon>
        <taxon>Oscillatoriophycideae</taxon>
        <taxon>Oscillatoriales</taxon>
        <taxon>Oscillatoriaceae</taxon>
        <taxon>Phormidium</taxon>
    </lineage>
</organism>
<dbReference type="Proteomes" id="UP000185557">
    <property type="component" value="Unassembled WGS sequence"/>
</dbReference>
<dbReference type="InterPro" id="IPR001650">
    <property type="entry name" value="Helicase_C-like"/>
</dbReference>
<dbReference type="OrthoDB" id="713315at2"/>
<dbReference type="SMART" id="SM00490">
    <property type="entry name" value="HELICc"/>
    <property type="match status" value="1"/>
</dbReference>
<name>A0A1U7J288_9CYAN</name>